<keyword evidence="6" id="KW-0028">Amino-acid biosynthesis</keyword>
<dbReference type="InterPro" id="IPR029055">
    <property type="entry name" value="Ntn_hydrolases_N"/>
</dbReference>
<evidence type="ECO:0000256" key="8">
    <source>
        <dbReference type="ARBA" id="ARBA00048741"/>
    </source>
</evidence>
<protein>
    <recommendedName>
        <fullName evidence="3">asparagine synthase (glutamine-hydrolyzing)</fullName>
        <ecNumber evidence="3">6.3.5.4</ecNumber>
    </recommendedName>
</protein>
<dbReference type="PANTHER" id="PTHR43284">
    <property type="entry name" value="ASPARAGINE SYNTHETASE (GLUTAMINE-HYDROLYZING)"/>
    <property type="match status" value="1"/>
</dbReference>
<dbReference type="SUPFAM" id="SSF52402">
    <property type="entry name" value="Adenine nucleotide alpha hydrolases-like"/>
    <property type="match status" value="1"/>
</dbReference>
<dbReference type="SUPFAM" id="SSF56235">
    <property type="entry name" value="N-terminal nucleophile aminohydrolases (Ntn hydrolases)"/>
    <property type="match status" value="1"/>
</dbReference>
<gene>
    <name evidence="12" type="ORF">IDH41_25925</name>
</gene>
<dbReference type="Pfam" id="PF13537">
    <property type="entry name" value="GATase_7"/>
    <property type="match status" value="1"/>
</dbReference>
<dbReference type="AlphaFoldDB" id="A0A927CPW2"/>
<evidence type="ECO:0000259" key="10">
    <source>
        <dbReference type="Pfam" id="PF00733"/>
    </source>
</evidence>
<dbReference type="GO" id="GO:0005524">
    <property type="term" value="F:ATP binding"/>
    <property type="evidence" value="ECO:0007669"/>
    <property type="project" value="UniProtKB-KW"/>
</dbReference>
<comment type="similarity">
    <text evidence="2">Belongs to the asparagine synthetase family.</text>
</comment>
<accession>A0A927CPW2</accession>
<evidence type="ECO:0000256" key="9">
    <source>
        <dbReference type="PIRSR" id="PIRSR001589-2"/>
    </source>
</evidence>
<keyword evidence="4 9" id="KW-0547">Nucleotide-binding</keyword>
<dbReference type="Pfam" id="PF00733">
    <property type="entry name" value="Asn_synthase"/>
    <property type="match status" value="2"/>
</dbReference>
<evidence type="ECO:0000256" key="3">
    <source>
        <dbReference type="ARBA" id="ARBA00012737"/>
    </source>
</evidence>
<evidence type="ECO:0000256" key="1">
    <source>
        <dbReference type="ARBA" id="ARBA00005187"/>
    </source>
</evidence>
<evidence type="ECO:0000259" key="11">
    <source>
        <dbReference type="Pfam" id="PF13537"/>
    </source>
</evidence>
<feature type="domain" description="Asparagine synthetase" evidence="10">
    <location>
        <begin position="245"/>
        <end position="400"/>
    </location>
</feature>
<dbReference type="Gene3D" id="3.40.50.620">
    <property type="entry name" value="HUPs"/>
    <property type="match status" value="1"/>
</dbReference>
<dbReference type="InterPro" id="IPR033738">
    <property type="entry name" value="AsnB_N"/>
</dbReference>
<keyword evidence="5 9" id="KW-0067">ATP-binding</keyword>
<evidence type="ECO:0000256" key="2">
    <source>
        <dbReference type="ARBA" id="ARBA00005752"/>
    </source>
</evidence>
<dbReference type="EC" id="6.3.5.4" evidence="3"/>
<dbReference type="InterPro" id="IPR014729">
    <property type="entry name" value="Rossmann-like_a/b/a_fold"/>
</dbReference>
<feature type="binding site" evidence="9">
    <location>
        <position position="297"/>
    </location>
    <ligand>
        <name>ATP</name>
        <dbReference type="ChEBI" id="CHEBI:30616"/>
    </ligand>
</feature>
<feature type="binding site" evidence="9">
    <location>
        <position position="100"/>
    </location>
    <ligand>
        <name>L-glutamine</name>
        <dbReference type="ChEBI" id="CHEBI:58359"/>
    </ligand>
</feature>
<evidence type="ECO:0000256" key="5">
    <source>
        <dbReference type="ARBA" id="ARBA00022840"/>
    </source>
</evidence>
<keyword evidence="6" id="KW-0061">Asparagine biosynthesis</keyword>
<dbReference type="GO" id="GO:0006529">
    <property type="term" value="P:asparagine biosynthetic process"/>
    <property type="evidence" value="ECO:0007669"/>
    <property type="project" value="UniProtKB-KW"/>
</dbReference>
<evidence type="ECO:0000256" key="4">
    <source>
        <dbReference type="ARBA" id="ARBA00022741"/>
    </source>
</evidence>
<dbReference type="CDD" id="cd00712">
    <property type="entry name" value="AsnB"/>
    <property type="match status" value="1"/>
</dbReference>
<dbReference type="GO" id="GO:0004066">
    <property type="term" value="F:asparagine synthase (glutamine-hydrolyzing) activity"/>
    <property type="evidence" value="ECO:0007669"/>
    <property type="project" value="UniProtKB-EC"/>
</dbReference>
<dbReference type="Gene3D" id="3.60.20.10">
    <property type="entry name" value="Glutamine Phosphoribosylpyrophosphate, subunit 1, domain 1"/>
    <property type="match status" value="1"/>
</dbReference>
<dbReference type="InterPro" id="IPR017932">
    <property type="entry name" value="GATase_2_dom"/>
</dbReference>
<sequence length="645" mass="74490">MSAIVGIHRFNHEPVPPELGERVMQALRQYPADYALTWQDADVFLGCRAQWITPESVHERLPHYDAERGLAITADAILDNREELFEKLQVNPSERSGMTDSALIVLAYRKWGTDAPVHFIGDFAFFIWDERNRALFGARDFSGNRTLYFARTRELFAFSTAIRPLLLIPGVDKGINEQWLSEFLAIPTTTECVDLFTTAYRSIGQIPPAHSVTVADGEVKFTRYCTVLPEEKLKLKSNGDYEEAFRDVFRTAVTARLRTHRKVGAYLSGGLDSGSVVSFAAKALREENKRLHTYSYVPLDDFQDWTPKSRVANERQNIESTVRHVGNIHDQYFDFPEMNPYTEVDDWLELMESPYKFYENSYWLKGIYQKANEEGVGVLLSGSRGNWSISWGPALDYQADLLRRFKWLRFYQEFSLYTSNLGVKKSRVFPIVGKKAFPQVARLFGPKEQPGISKLINPAFAERTNVHGRLLDHGFDFFGNSLQNVYEIRKKQFEKLFYWTITGTVGCKQSLRNALWERDATNDLRVIRFCLSVPEDQFVQNGLDRNLIRRSTRDYLPDSIRLNQKVRGVQGADGVHRLASSWPSLVGEFRQLLKDPAVSEYLNVAELTESLNKIQREPRPEWIFAAEFRMLMRSLIFYRFMKKFA</sequence>
<evidence type="ECO:0000313" key="12">
    <source>
        <dbReference type="EMBL" id="MBD2872023.1"/>
    </source>
</evidence>
<keyword evidence="13" id="KW-1185">Reference proteome</keyword>
<dbReference type="InterPro" id="IPR006426">
    <property type="entry name" value="Asn_synth_AEB"/>
</dbReference>
<comment type="pathway">
    <text evidence="1">Amino-acid biosynthesis; L-asparagine biosynthesis; L-asparagine from L-aspartate (L-Gln route): step 1/1.</text>
</comment>
<reference evidence="12" key="1">
    <citation type="submission" date="2020-09" db="EMBL/GenBank/DDBJ databases">
        <title>A novel bacterium of genus Paenibacillus, isolated from South China Sea.</title>
        <authorList>
            <person name="Huang H."/>
            <person name="Mo K."/>
            <person name="Hu Y."/>
        </authorList>
    </citation>
    <scope>NUCLEOTIDE SEQUENCE</scope>
    <source>
        <strain evidence="12">IB182493</strain>
    </source>
</reference>
<feature type="domain" description="Asparagine synthetase" evidence="10">
    <location>
        <begin position="523"/>
        <end position="616"/>
    </location>
</feature>
<dbReference type="RefSeq" id="WP_190866351.1">
    <property type="nucleotide sequence ID" value="NZ_JACXIY010000040.1"/>
</dbReference>
<comment type="catalytic activity">
    <reaction evidence="8">
        <text>L-aspartate + L-glutamine + ATP + H2O = L-asparagine + L-glutamate + AMP + diphosphate + H(+)</text>
        <dbReference type="Rhea" id="RHEA:12228"/>
        <dbReference type="ChEBI" id="CHEBI:15377"/>
        <dbReference type="ChEBI" id="CHEBI:15378"/>
        <dbReference type="ChEBI" id="CHEBI:29985"/>
        <dbReference type="ChEBI" id="CHEBI:29991"/>
        <dbReference type="ChEBI" id="CHEBI:30616"/>
        <dbReference type="ChEBI" id="CHEBI:33019"/>
        <dbReference type="ChEBI" id="CHEBI:58048"/>
        <dbReference type="ChEBI" id="CHEBI:58359"/>
        <dbReference type="ChEBI" id="CHEBI:456215"/>
        <dbReference type="EC" id="6.3.5.4"/>
    </reaction>
</comment>
<dbReference type="PIRSF" id="PIRSF001589">
    <property type="entry name" value="Asn_synthetase_glu-h"/>
    <property type="match status" value="1"/>
</dbReference>
<dbReference type="Proteomes" id="UP000632125">
    <property type="component" value="Unassembled WGS sequence"/>
</dbReference>
<proteinExistence type="inferred from homology"/>
<evidence type="ECO:0000313" key="13">
    <source>
        <dbReference type="Proteomes" id="UP000632125"/>
    </source>
</evidence>
<keyword evidence="7" id="KW-0315">Glutamine amidotransferase</keyword>
<dbReference type="EMBL" id="JACXIY010000040">
    <property type="protein sequence ID" value="MBD2872023.1"/>
    <property type="molecule type" value="Genomic_DNA"/>
</dbReference>
<comment type="caution">
    <text evidence="12">The sequence shown here is derived from an EMBL/GenBank/DDBJ whole genome shotgun (WGS) entry which is preliminary data.</text>
</comment>
<name>A0A927CPW2_9BACL</name>
<feature type="domain" description="Glutamine amidotransferase type-2" evidence="11">
    <location>
        <begin position="61"/>
        <end position="166"/>
    </location>
</feature>
<dbReference type="PANTHER" id="PTHR43284:SF1">
    <property type="entry name" value="ASPARAGINE SYNTHETASE"/>
    <property type="match status" value="1"/>
</dbReference>
<dbReference type="InterPro" id="IPR051786">
    <property type="entry name" value="ASN_synthetase/amidase"/>
</dbReference>
<organism evidence="12 13">
    <name type="scientific">Paenibacillus arenilitoris</name>
    <dbReference type="NCBI Taxonomy" id="2772299"/>
    <lineage>
        <taxon>Bacteria</taxon>
        <taxon>Bacillati</taxon>
        <taxon>Bacillota</taxon>
        <taxon>Bacilli</taxon>
        <taxon>Bacillales</taxon>
        <taxon>Paenibacillaceae</taxon>
        <taxon>Paenibacillus</taxon>
    </lineage>
</organism>
<dbReference type="InterPro" id="IPR001962">
    <property type="entry name" value="Asn_synthase"/>
</dbReference>
<evidence type="ECO:0000256" key="6">
    <source>
        <dbReference type="ARBA" id="ARBA00022888"/>
    </source>
</evidence>
<evidence type="ECO:0000256" key="7">
    <source>
        <dbReference type="ARBA" id="ARBA00022962"/>
    </source>
</evidence>